<gene>
    <name evidence="2" type="ORF">CVLEPA_LOCUS27993</name>
</gene>
<feature type="region of interest" description="Disordered" evidence="1">
    <location>
        <begin position="115"/>
        <end position="134"/>
    </location>
</feature>
<organism evidence="2 3">
    <name type="scientific">Clavelina lepadiformis</name>
    <name type="common">Light-bulb sea squirt</name>
    <name type="synonym">Ascidia lepadiformis</name>
    <dbReference type="NCBI Taxonomy" id="159417"/>
    <lineage>
        <taxon>Eukaryota</taxon>
        <taxon>Metazoa</taxon>
        <taxon>Chordata</taxon>
        <taxon>Tunicata</taxon>
        <taxon>Ascidiacea</taxon>
        <taxon>Aplousobranchia</taxon>
        <taxon>Clavelinidae</taxon>
        <taxon>Clavelina</taxon>
    </lineage>
</organism>
<reference evidence="2 3" key="1">
    <citation type="submission" date="2024-02" db="EMBL/GenBank/DDBJ databases">
        <authorList>
            <person name="Daric V."/>
            <person name="Darras S."/>
        </authorList>
    </citation>
    <scope>NUCLEOTIDE SEQUENCE [LARGE SCALE GENOMIC DNA]</scope>
</reference>
<feature type="compositionally biased region" description="Polar residues" evidence="1">
    <location>
        <begin position="266"/>
        <end position="281"/>
    </location>
</feature>
<evidence type="ECO:0000313" key="3">
    <source>
        <dbReference type="Proteomes" id="UP001642483"/>
    </source>
</evidence>
<name>A0ABP0GV27_CLALP</name>
<evidence type="ECO:0000313" key="2">
    <source>
        <dbReference type="EMBL" id="CAK8694639.1"/>
    </source>
</evidence>
<proteinExistence type="predicted"/>
<accession>A0ABP0GV27</accession>
<feature type="region of interest" description="Disordered" evidence="1">
    <location>
        <begin position="256"/>
        <end position="281"/>
    </location>
</feature>
<feature type="compositionally biased region" description="Polar residues" evidence="1">
    <location>
        <begin position="115"/>
        <end position="128"/>
    </location>
</feature>
<protein>
    <submittedName>
        <fullName evidence="2">Uncharacterized protein</fullName>
    </submittedName>
</protein>
<comment type="caution">
    <text evidence="2">The sequence shown here is derived from an EMBL/GenBank/DDBJ whole genome shotgun (WGS) entry which is preliminary data.</text>
</comment>
<sequence>MKVAEKISLENVQSVTNTTRTRAIPTFTSSQPRITIKYKPGSPNNETSFWTETDRHETWYAYIHTAALLKLPEDFQSKNFMYGQVKLLDDMRTEISTINEISLDIRSIQVKDAVTTTPAEPPNATLNTDSDDHYTHMKPITQDTDNSARTSGIKLQKQFSLPNLSPTNRLSPDQKPFEIQRGTNKPLPPLPVSIKHFAQITAKPSKVVEYSFKHYRVEEVSKNGSEVYVVKLKNAEPCFKSLEDVMKYFVSESQGTYQSNDDENTHATGSNDEDIYSTQNSNNGPCLAWKIQDNVMRPEQEQAERAFFGKLFLKWDRDLSLRIRSQECSVSPKNVNIEDVFEQGFLYLANFQVETTDDNNPEDDFRYEIRYSDTEEEIIVNTFQIPSDPQTTFM</sequence>
<dbReference type="EMBL" id="CAWYQH010000141">
    <property type="protein sequence ID" value="CAK8694639.1"/>
    <property type="molecule type" value="Genomic_DNA"/>
</dbReference>
<keyword evidence="3" id="KW-1185">Reference proteome</keyword>
<dbReference type="Proteomes" id="UP001642483">
    <property type="component" value="Unassembled WGS sequence"/>
</dbReference>
<evidence type="ECO:0000256" key="1">
    <source>
        <dbReference type="SAM" id="MobiDB-lite"/>
    </source>
</evidence>